<dbReference type="SMART" id="SM00062">
    <property type="entry name" value="PBPb"/>
    <property type="match status" value="1"/>
</dbReference>
<evidence type="ECO:0000313" key="7">
    <source>
        <dbReference type="Proteomes" id="UP000587586"/>
    </source>
</evidence>
<evidence type="ECO:0000256" key="2">
    <source>
        <dbReference type="ARBA" id="ARBA00012438"/>
    </source>
</evidence>
<accession>A0A6V8NCL4</accession>
<dbReference type="Gene3D" id="3.30.565.10">
    <property type="entry name" value="Histidine kinase-like ATPase, C-terminal domain"/>
    <property type="match status" value="1"/>
</dbReference>
<evidence type="ECO:0000313" key="6">
    <source>
        <dbReference type="EMBL" id="GFO69624.1"/>
    </source>
</evidence>
<dbReference type="EMBL" id="BLXZ01000006">
    <property type="protein sequence ID" value="GFO69624.1"/>
    <property type="molecule type" value="Genomic_DNA"/>
</dbReference>
<organism evidence="6 7">
    <name type="scientific">Geomonas limicola</name>
    <dbReference type="NCBI Taxonomy" id="2740186"/>
    <lineage>
        <taxon>Bacteria</taxon>
        <taxon>Pseudomonadati</taxon>
        <taxon>Thermodesulfobacteriota</taxon>
        <taxon>Desulfuromonadia</taxon>
        <taxon>Geobacterales</taxon>
        <taxon>Geobacteraceae</taxon>
        <taxon>Geomonas</taxon>
    </lineage>
</organism>
<dbReference type="RefSeq" id="WP_246329834.1">
    <property type="nucleotide sequence ID" value="NZ_BLXZ01000006.1"/>
</dbReference>
<keyword evidence="6" id="KW-0418">Kinase</keyword>
<keyword evidence="6" id="KW-0808">Transferase</keyword>
<dbReference type="PROSITE" id="PS50109">
    <property type="entry name" value="HIS_KIN"/>
    <property type="match status" value="1"/>
</dbReference>
<dbReference type="SUPFAM" id="SSF55874">
    <property type="entry name" value="ATPase domain of HSP90 chaperone/DNA topoisomerase II/histidine kinase"/>
    <property type="match status" value="1"/>
</dbReference>
<evidence type="ECO:0000259" key="5">
    <source>
        <dbReference type="PROSITE" id="PS50109"/>
    </source>
</evidence>
<dbReference type="SUPFAM" id="SSF47384">
    <property type="entry name" value="Homodimeric domain of signal transducing histidine kinase"/>
    <property type="match status" value="1"/>
</dbReference>
<dbReference type="InterPro" id="IPR001638">
    <property type="entry name" value="Solute-binding_3/MltF_N"/>
</dbReference>
<proteinExistence type="predicted"/>
<evidence type="ECO:0000256" key="4">
    <source>
        <dbReference type="SAM" id="MobiDB-lite"/>
    </source>
</evidence>
<dbReference type="Gene3D" id="3.40.190.10">
    <property type="entry name" value="Periplasmic binding protein-like II"/>
    <property type="match status" value="2"/>
</dbReference>
<dbReference type="EC" id="2.7.13.3" evidence="2"/>
<dbReference type="PRINTS" id="PR00344">
    <property type="entry name" value="BCTRLSENSOR"/>
</dbReference>
<dbReference type="Pfam" id="PF02518">
    <property type="entry name" value="HATPase_c"/>
    <property type="match status" value="1"/>
</dbReference>
<dbReference type="Gene3D" id="1.10.287.130">
    <property type="match status" value="1"/>
</dbReference>
<dbReference type="CDD" id="cd13704">
    <property type="entry name" value="PBP2_HisK"/>
    <property type="match status" value="1"/>
</dbReference>
<dbReference type="InterPro" id="IPR036890">
    <property type="entry name" value="HATPase_C_sf"/>
</dbReference>
<dbReference type="PANTHER" id="PTHR43065:SF42">
    <property type="entry name" value="TWO-COMPONENT SENSOR PPRA"/>
    <property type="match status" value="1"/>
</dbReference>
<dbReference type="GO" id="GO:0000155">
    <property type="term" value="F:phosphorelay sensor kinase activity"/>
    <property type="evidence" value="ECO:0007669"/>
    <property type="project" value="InterPro"/>
</dbReference>
<dbReference type="CDD" id="cd00082">
    <property type="entry name" value="HisKA"/>
    <property type="match status" value="1"/>
</dbReference>
<feature type="region of interest" description="Disordered" evidence="4">
    <location>
        <begin position="56"/>
        <end position="90"/>
    </location>
</feature>
<keyword evidence="7" id="KW-1185">Reference proteome</keyword>
<dbReference type="SMART" id="SM00387">
    <property type="entry name" value="HATPase_c"/>
    <property type="match status" value="1"/>
</dbReference>
<dbReference type="PANTHER" id="PTHR43065">
    <property type="entry name" value="SENSOR HISTIDINE KINASE"/>
    <property type="match status" value="1"/>
</dbReference>
<comment type="catalytic activity">
    <reaction evidence="1">
        <text>ATP + protein L-histidine = ADP + protein N-phospho-L-histidine.</text>
        <dbReference type="EC" id="2.7.13.3"/>
    </reaction>
</comment>
<dbReference type="InterPro" id="IPR036097">
    <property type="entry name" value="HisK_dim/P_sf"/>
</dbReference>
<name>A0A6V8NCL4_9BACT</name>
<sequence length="647" mass="70061">MPRSGDAELMFALCGRLLRSVPPPCAPAGAAWFLLALLCWAVPAWSAQSPLGAGAGSPAAGLAPATKAQHPPAAASPAAPPQQAGQPAGHRAAIIVGGDRDYPPYEFIDRDGHPSGYNVELTKAIAEVMGMKVEFRLGAWSEMRTALQNGSVDVLEGMSYSEQRLSEVDFSLPHAIVNHAVFARKDSPRVNSLEELQGKTVAVHRAGIMHDFLRKQGFTGKLVLTDTPADALRQTAAGKTDFAIVAIVPGMYIIRELKLSNLIPVVRNVASHRYCYAVDKGNEELISRFNEGLAILKKTGQQQAIYEKWLGVLEPAPIEWHIVAKYAAIVVVPLVLLLGGFALWSRTLHRQVALRTADLTREIAERRHAEEELLLNQQQLVQADKMAALGILVSGVAHEINNPTGLILLDLPVLKRAHQDAVPILESYFEENGDFMLGGVPYSEMREEIPRLLDGMQEGAQRIKRIVHDLKDFARRDDAGDKVASDLNQVVQTALRLVEPTIRKATAHFTTDFGVGLPRFQGSGQRIEQVVLNLVLNACQALSDREQGIAVSTRLSADTQRLELKVQDQGGGIAPEHLARLTDPFFTTKRESGGTGLGLSVSAGIVKDHGGTLVFDSAPGRGTTVTLSLPALRETTAPSLDSMEWNT</sequence>
<dbReference type="SUPFAM" id="SSF53850">
    <property type="entry name" value="Periplasmic binding protein-like II"/>
    <property type="match status" value="1"/>
</dbReference>
<protein>
    <recommendedName>
        <fullName evidence="2">histidine kinase</fullName>
        <ecNumber evidence="2">2.7.13.3</ecNumber>
    </recommendedName>
</protein>
<keyword evidence="3" id="KW-0597">Phosphoprotein</keyword>
<dbReference type="InterPro" id="IPR003594">
    <property type="entry name" value="HATPase_dom"/>
</dbReference>
<gene>
    <name evidence="6" type="ORF">GMLC_32030</name>
</gene>
<feature type="domain" description="Histidine kinase" evidence="5">
    <location>
        <begin position="395"/>
        <end position="633"/>
    </location>
</feature>
<evidence type="ECO:0000256" key="1">
    <source>
        <dbReference type="ARBA" id="ARBA00000085"/>
    </source>
</evidence>
<evidence type="ECO:0000256" key="3">
    <source>
        <dbReference type="ARBA" id="ARBA00022553"/>
    </source>
</evidence>
<dbReference type="InterPro" id="IPR003661">
    <property type="entry name" value="HisK_dim/P_dom"/>
</dbReference>
<comment type="caution">
    <text evidence="6">The sequence shown here is derived from an EMBL/GenBank/DDBJ whole genome shotgun (WGS) entry which is preliminary data.</text>
</comment>
<dbReference type="InterPro" id="IPR005467">
    <property type="entry name" value="His_kinase_dom"/>
</dbReference>
<dbReference type="Proteomes" id="UP000587586">
    <property type="component" value="Unassembled WGS sequence"/>
</dbReference>
<dbReference type="AlphaFoldDB" id="A0A6V8NCL4"/>
<reference evidence="7" key="1">
    <citation type="submission" date="2020-06" db="EMBL/GenBank/DDBJ databases">
        <title>Draft genomic sequecing of Geomonas sp. Red745.</title>
        <authorList>
            <person name="Itoh H."/>
            <person name="Xu Z.X."/>
            <person name="Ushijima N."/>
            <person name="Masuda Y."/>
            <person name="Shiratori Y."/>
            <person name="Senoo K."/>
        </authorList>
    </citation>
    <scope>NUCLEOTIDE SEQUENCE [LARGE SCALE GENOMIC DNA]</scope>
    <source>
        <strain evidence="7">Red745</strain>
    </source>
</reference>
<dbReference type="Pfam" id="PF00497">
    <property type="entry name" value="SBP_bac_3"/>
    <property type="match status" value="1"/>
</dbReference>
<dbReference type="InterPro" id="IPR004358">
    <property type="entry name" value="Sig_transdc_His_kin-like_C"/>
</dbReference>